<comment type="caution">
    <text evidence="7">The sequence shown here is derived from an EMBL/GenBank/DDBJ whole genome shotgun (WGS) entry which is preliminary data.</text>
</comment>
<dbReference type="PANTHER" id="PTHR30579">
    <property type="entry name" value="TRANSCRIPTIONAL REGULATOR"/>
    <property type="match status" value="1"/>
</dbReference>
<proteinExistence type="inferred from homology"/>
<evidence type="ECO:0000256" key="2">
    <source>
        <dbReference type="ARBA" id="ARBA00023015"/>
    </source>
</evidence>
<evidence type="ECO:0000256" key="5">
    <source>
        <dbReference type="SAM" id="MobiDB-lite"/>
    </source>
</evidence>
<dbReference type="InterPro" id="IPR000847">
    <property type="entry name" value="LysR_HTH_N"/>
</dbReference>
<dbReference type="NCBIfam" id="NF009888">
    <property type="entry name" value="PRK13348.1"/>
    <property type="match status" value="1"/>
</dbReference>
<evidence type="ECO:0000259" key="6">
    <source>
        <dbReference type="PROSITE" id="PS50931"/>
    </source>
</evidence>
<organism evidence="7 8">
    <name type="scientific">Herbiconiux aconitum</name>
    <dbReference type="NCBI Taxonomy" id="2970913"/>
    <lineage>
        <taxon>Bacteria</taxon>
        <taxon>Bacillati</taxon>
        <taxon>Actinomycetota</taxon>
        <taxon>Actinomycetes</taxon>
        <taxon>Micrococcales</taxon>
        <taxon>Microbacteriaceae</taxon>
        <taxon>Herbiconiux</taxon>
    </lineage>
</organism>
<dbReference type="Gene3D" id="1.10.10.10">
    <property type="entry name" value="Winged helix-like DNA-binding domain superfamily/Winged helix DNA-binding domain"/>
    <property type="match status" value="1"/>
</dbReference>
<evidence type="ECO:0000256" key="3">
    <source>
        <dbReference type="ARBA" id="ARBA00023125"/>
    </source>
</evidence>
<dbReference type="Gene3D" id="3.40.190.290">
    <property type="match status" value="1"/>
</dbReference>
<dbReference type="NCBIfam" id="NF002964">
    <property type="entry name" value="PRK03635.1"/>
    <property type="match status" value="1"/>
</dbReference>
<dbReference type="PANTHER" id="PTHR30579:SF2">
    <property type="entry name" value="HTH-TYPE TRANSCRIPTIONAL REGULATOR ARGP"/>
    <property type="match status" value="1"/>
</dbReference>
<dbReference type="EMBL" id="JANLCM010000002">
    <property type="protein sequence ID" value="MCS5718963.1"/>
    <property type="molecule type" value="Genomic_DNA"/>
</dbReference>
<feature type="region of interest" description="Disordered" evidence="5">
    <location>
        <begin position="86"/>
        <end position="117"/>
    </location>
</feature>
<dbReference type="InterPro" id="IPR050176">
    <property type="entry name" value="LTTR"/>
</dbReference>
<reference evidence="7" key="1">
    <citation type="submission" date="2022-08" db="EMBL/GenBank/DDBJ databases">
        <authorList>
            <person name="Deng Y."/>
            <person name="Han X.-F."/>
            <person name="Zhang Y.-Q."/>
        </authorList>
    </citation>
    <scope>NUCLEOTIDE SEQUENCE</scope>
    <source>
        <strain evidence="7">CPCC 205763</strain>
    </source>
</reference>
<dbReference type="InterPro" id="IPR036390">
    <property type="entry name" value="WH_DNA-bd_sf"/>
</dbReference>
<comment type="similarity">
    <text evidence="1">Belongs to the LysR transcriptional regulatory family.</text>
</comment>
<evidence type="ECO:0000256" key="1">
    <source>
        <dbReference type="ARBA" id="ARBA00009437"/>
    </source>
</evidence>
<keyword evidence="8" id="KW-1185">Reference proteome</keyword>
<dbReference type="Proteomes" id="UP001165584">
    <property type="component" value="Unassembled WGS sequence"/>
</dbReference>
<evidence type="ECO:0000256" key="4">
    <source>
        <dbReference type="ARBA" id="ARBA00023163"/>
    </source>
</evidence>
<feature type="compositionally biased region" description="Gly residues" evidence="5">
    <location>
        <begin position="90"/>
        <end position="111"/>
    </location>
</feature>
<gene>
    <name evidence="7" type="ORF">N1027_12540</name>
</gene>
<sequence length="323" mass="34081">MQLDLAQLAALSAAVTEGTFEAAARALNVTPSAVSQRIKALESTVGRVLLQRSKPVRATESGEAILLLARQIETLAGDAVRGLGDADGPDGLGGLGGPDGAGAGEGSGGQGRAPHPNPVRMPIAVNADSLATWILPALAELSDAMVFDLYREDEAHTTALLREGTVMAAITAVAYPVQGCSSTLLGSMRYRPMASPAFAETWFPDGITSEALAHAPVVVFDRRDELQDAYLRSRVPGAVDPPRHYVPASGDFVAAVRLGFGWGMVPDLQSDPRNALPSAPALVDLDSDGAVEVPLYWQQWQLRTRSLERLAEVVATAARRTLR</sequence>
<dbReference type="InterPro" id="IPR036388">
    <property type="entry name" value="WH-like_DNA-bd_sf"/>
</dbReference>
<accession>A0ABT2GRW0</accession>
<keyword evidence="4" id="KW-0804">Transcription</keyword>
<keyword evidence="3" id="KW-0238">DNA-binding</keyword>
<dbReference type="PROSITE" id="PS50931">
    <property type="entry name" value="HTH_LYSR"/>
    <property type="match status" value="1"/>
</dbReference>
<name>A0ABT2GRW0_9MICO</name>
<feature type="domain" description="HTH lysR-type" evidence="6">
    <location>
        <begin position="3"/>
        <end position="59"/>
    </location>
</feature>
<dbReference type="Pfam" id="PF00126">
    <property type="entry name" value="HTH_1"/>
    <property type="match status" value="1"/>
</dbReference>
<evidence type="ECO:0000313" key="7">
    <source>
        <dbReference type="EMBL" id="MCS5718963.1"/>
    </source>
</evidence>
<protein>
    <submittedName>
        <fullName evidence="7">LysR family transcriptional regulator ArgP</fullName>
    </submittedName>
</protein>
<dbReference type="SUPFAM" id="SSF53850">
    <property type="entry name" value="Periplasmic binding protein-like II"/>
    <property type="match status" value="1"/>
</dbReference>
<keyword evidence="2" id="KW-0805">Transcription regulation</keyword>
<dbReference type="SUPFAM" id="SSF46785">
    <property type="entry name" value="Winged helix' DNA-binding domain"/>
    <property type="match status" value="1"/>
</dbReference>
<dbReference type="RefSeq" id="WP_259508368.1">
    <property type="nucleotide sequence ID" value="NZ_JANLCM010000002.1"/>
</dbReference>
<evidence type="ECO:0000313" key="8">
    <source>
        <dbReference type="Proteomes" id="UP001165584"/>
    </source>
</evidence>